<dbReference type="InterPro" id="IPR051785">
    <property type="entry name" value="MMCE/EMCE_epimerase"/>
</dbReference>
<dbReference type="Proteomes" id="UP000031972">
    <property type="component" value="Unassembled WGS sequence"/>
</dbReference>
<dbReference type="InterPro" id="IPR017515">
    <property type="entry name" value="MeMalonyl-CoA_epimerase"/>
</dbReference>
<dbReference type="GO" id="GO:0046872">
    <property type="term" value="F:metal ion binding"/>
    <property type="evidence" value="ECO:0007669"/>
    <property type="project" value="UniProtKB-KW"/>
</dbReference>
<dbReference type="GO" id="GO:0046491">
    <property type="term" value="P:L-methylmalonyl-CoA metabolic process"/>
    <property type="evidence" value="ECO:0007669"/>
    <property type="project" value="TreeGrafter"/>
</dbReference>
<evidence type="ECO:0000256" key="2">
    <source>
        <dbReference type="ARBA" id="ARBA00022723"/>
    </source>
</evidence>
<evidence type="ECO:0000259" key="3">
    <source>
        <dbReference type="PROSITE" id="PS51819"/>
    </source>
</evidence>
<dbReference type="Gene3D" id="3.10.180.10">
    <property type="entry name" value="2,3-Dihydroxybiphenyl 1,2-Dioxygenase, domain 1"/>
    <property type="match status" value="1"/>
</dbReference>
<evidence type="ECO:0000256" key="1">
    <source>
        <dbReference type="ARBA" id="ARBA00009308"/>
    </source>
</evidence>
<organism evidence="4 5">
    <name type="scientific">Jeotgalibacillus campisalis</name>
    <dbReference type="NCBI Taxonomy" id="220754"/>
    <lineage>
        <taxon>Bacteria</taxon>
        <taxon>Bacillati</taxon>
        <taxon>Bacillota</taxon>
        <taxon>Bacilli</taxon>
        <taxon>Bacillales</taxon>
        <taxon>Caryophanaceae</taxon>
        <taxon>Jeotgalibacillus</taxon>
    </lineage>
</organism>
<evidence type="ECO:0000313" key="4">
    <source>
        <dbReference type="EMBL" id="KIL45910.1"/>
    </source>
</evidence>
<dbReference type="RefSeq" id="WP_041059087.1">
    <property type="nucleotide sequence ID" value="NZ_JXRR01000017.1"/>
</dbReference>
<keyword evidence="5" id="KW-1185">Reference proteome</keyword>
<dbReference type="GO" id="GO:0004493">
    <property type="term" value="F:methylmalonyl-CoA epimerase activity"/>
    <property type="evidence" value="ECO:0007669"/>
    <property type="project" value="TreeGrafter"/>
</dbReference>
<accession>A0A0C2R6N7</accession>
<feature type="domain" description="VOC" evidence="3">
    <location>
        <begin position="3"/>
        <end position="131"/>
    </location>
</feature>
<keyword evidence="2" id="KW-0479">Metal-binding</keyword>
<sequence>MKKVDHIGIAVRSIEASLPFYTEMLTLTLLKEEVIKEQGVKVAFIDAGNVKLELLEPLSDESPIAKFLLKKGEGIHHIAFEEEGIETRMKQLKDKGLTFLTDKPKKGAGGADVAFLHPKQAHGVLYELCEHAREKGESHHE</sequence>
<dbReference type="PATRIC" id="fig|220754.4.peg.2602"/>
<reference evidence="4 5" key="1">
    <citation type="submission" date="2015-01" db="EMBL/GenBank/DDBJ databases">
        <title>Jeotgalibacillus campisalis genome sequencing.</title>
        <authorList>
            <person name="Goh K.M."/>
            <person name="Chan K.-G."/>
            <person name="Yaakop A.S."/>
            <person name="Ee R."/>
            <person name="Gan H.M."/>
            <person name="Chan C.S."/>
        </authorList>
    </citation>
    <scope>NUCLEOTIDE SEQUENCE [LARGE SCALE GENOMIC DNA]</scope>
    <source>
        <strain evidence="4 5">SF-57</strain>
    </source>
</reference>
<protein>
    <recommendedName>
        <fullName evidence="3">VOC domain-containing protein</fullName>
    </recommendedName>
</protein>
<dbReference type="CDD" id="cd07249">
    <property type="entry name" value="MMCE"/>
    <property type="match status" value="1"/>
</dbReference>
<dbReference type="InterPro" id="IPR029068">
    <property type="entry name" value="Glyas_Bleomycin-R_OHBP_Dase"/>
</dbReference>
<comment type="similarity">
    <text evidence="1">Belongs to the methylmalonyl-CoA epimerase family.</text>
</comment>
<proteinExistence type="inferred from homology"/>
<dbReference type="NCBIfam" id="TIGR03081">
    <property type="entry name" value="metmalonyl_epim"/>
    <property type="match status" value="1"/>
</dbReference>
<dbReference type="EMBL" id="JXRR01000017">
    <property type="protein sequence ID" value="KIL45910.1"/>
    <property type="molecule type" value="Genomic_DNA"/>
</dbReference>
<gene>
    <name evidence="4" type="ORF">KR50_25850</name>
</gene>
<dbReference type="PANTHER" id="PTHR43048:SF3">
    <property type="entry name" value="METHYLMALONYL-COA EPIMERASE, MITOCHONDRIAL"/>
    <property type="match status" value="1"/>
</dbReference>
<dbReference type="InterPro" id="IPR037523">
    <property type="entry name" value="VOC_core"/>
</dbReference>
<dbReference type="SUPFAM" id="SSF54593">
    <property type="entry name" value="Glyoxalase/Bleomycin resistance protein/Dihydroxybiphenyl dioxygenase"/>
    <property type="match status" value="1"/>
</dbReference>
<comment type="caution">
    <text evidence="4">The sequence shown here is derived from an EMBL/GenBank/DDBJ whole genome shotgun (WGS) entry which is preliminary data.</text>
</comment>
<dbReference type="PANTHER" id="PTHR43048">
    <property type="entry name" value="METHYLMALONYL-COA EPIMERASE"/>
    <property type="match status" value="1"/>
</dbReference>
<evidence type="ECO:0000313" key="5">
    <source>
        <dbReference type="Proteomes" id="UP000031972"/>
    </source>
</evidence>
<dbReference type="PROSITE" id="PS51819">
    <property type="entry name" value="VOC"/>
    <property type="match status" value="1"/>
</dbReference>
<name>A0A0C2R6N7_9BACL</name>
<dbReference type="Pfam" id="PF13669">
    <property type="entry name" value="Glyoxalase_4"/>
    <property type="match status" value="1"/>
</dbReference>
<dbReference type="AlphaFoldDB" id="A0A0C2R6N7"/>
<dbReference type="OrthoDB" id="9788468at2"/>